<organism evidence="2 3">
    <name type="scientific">Gordonia caeni</name>
    <dbReference type="NCBI Taxonomy" id="1007097"/>
    <lineage>
        <taxon>Bacteria</taxon>
        <taxon>Bacillati</taxon>
        <taxon>Actinomycetota</taxon>
        <taxon>Actinomycetes</taxon>
        <taxon>Mycobacteriales</taxon>
        <taxon>Gordoniaceae</taxon>
        <taxon>Gordonia</taxon>
    </lineage>
</organism>
<dbReference type="EMBL" id="BAAAZW010000004">
    <property type="protein sequence ID" value="GAA3956401.1"/>
    <property type="molecule type" value="Genomic_DNA"/>
</dbReference>
<dbReference type="PRINTS" id="PR00111">
    <property type="entry name" value="ABHYDROLASE"/>
</dbReference>
<dbReference type="InterPro" id="IPR000639">
    <property type="entry name" value="Epox_hydrolase-like"/>
</dbReference>
<evidence type="ECO:0000313" key="3">
    <source>
        <dbReference type="Proteomes" id="UP001418444"/>
    </source>
</evidence>
<dbReference type="InterPro" id="IPR050228">
    <property type="entry name" value="Carboxylesterase_BioH"/>
</dbReference>
<dbReference type="SUPFAM" id="SSF53474">
    <property type="entry name" value="alpha/beta-Hydrolases"/>
    <property type="match status" value="1"/>
</dbReference>
<comment type="caution">
    <text evidence="2">The sequence shown here is derived from an EMBL/GenBank/DDBJ whole genome shotgun (WGS) entry which is preliminary data.</text>
</comment>
<dbReference type="InterPro" id="IPR000073">
    <property type="entry name" value="AB_hydrolase_1"/>
</dbReference>
<protein>
    <submittedName>
        <fullName evidence="2">Haloalkane dehalogenase</fullName>
    </submittedName>
</protein>
<evidence type="ECO:0000259" key="1">
    <source>
        <dbReference type="Pfam" id="PF00561"/>
    </source>
</evidence>
<dbReference type="InterPro" id="IPR029058">
    <property type="entry name" value="AB_hydrolase_fold"/>
</dbReference>
<dbReference type="PRINTS" id="PR00412">
    <property type="entry name" value="EPOXHYDRLASE"/>
</dbReference>
<dbReference type="Proteomes" id="UP001418444">
    <property type="component" value="Unassembled WGS sequence"/>
</dbReference>
<evidence type="ECO:0000313" key="2">
    <source>
        <dbReference type="EMBL" id="GAA3956401.1"/>
    </source>
</evidence>
<proteinExistence type="predicted"/>
<dbReference type="PANTHER" id="PTHR43194:SF2">
    <property type="entry name" value="PEROXISOMAL MEMBRANE PROTEIN LPX1"/>
    <property type="match status" value="1"/>
</dbReference>
<keyword evidence="3" id="KW-1185">Reference proteome</keyword>
<name>A0ABP7NXZ0_9ACTN</name>
<dbReference type="PANTHER" id="PTHR43194">
    <property type="entry name" value="HYDROLASE ALPHA/BETA FOLD FAMILY"/>
    <property type="match status" value="1"/>
</dbReference>
<reference evidence="3" key="1">
    <citation type="journal article" date="2019" name="Int. J. Syst. Evol. Microbiol.">
        <title>The Global Catalogue of Microorganisms (GCM) 10K type strain sequencing project: providing services to taxonomists for standard genome sequencing and annotation.</title>
        <authorList>
            <consortium name="The Broad Institute Genomics Platform"/>
            <consortium name="The Broad Institute Genome Sequencing Center for Infectious Disease"/>
            <person name="Wu L."/>
            <person name="Ma J."/>
        </authorList>
    </citation>
    <scope>NUCLEOTIDE SEQUENCE [LARGE SCALE GENOMIC DNA]</scope>
    <source>
        <strain evidence="3">JCM 16923</strain>
    </source>
</reference>
<feature type="domain" description="AB hydrolase-1" evidence="1">
    <location>
        <begin position="36"/>
        <end position="274"/>
    </location>
</feature>
<accession>A0ABP7NXZ0</accession>
<gene>
    <name evidence="2" type="ORF">GCM10022231_13970</name>
</gene>
<dbReference type="Pfam" id="PF00561">
    <property type="entry name" value="Abhydrolase_1"/>
    <property type="match status" value="1"/>
</dbReference>
<dbReference type="Gene3D" id="3.40.50.1820">
    <property type="entry name" value="alpha/beta hydrolase"/>
    <property type="match status" value="1"/>
</dbReference>
<dbReference type="RefSeq" id="WP_344782053.1">
    <property type="nucleotide sequence ID" value="NZ_BAAAZW010000004.1"/>
</dbReference>
<sequence>MLIDFDPDHMLYPFESRWFESSAGRVHYVDEGAGRPIVFFHGSPTWSFLYRRIMLALRGEFRCIAMDYPGFGLSERPDGYGYTIGELTTIAGELVDHLGLDGFVTMGHDWGGPIGLGVATERAERTAGVALANTIFWPKLPLANNAFSRVMSSGPMQRRILQRNLLVEKFLLGPAGPELSEPEADHYRLAQPCAPARAGLAEMPGQIRGARPLLAQLEHDVPHLLGDKPAVAIWGMRDLVFRPRDCLPRLRAAFADLGVVELPDAGHFVPEDAPAEVAAAITERFGSQKVE</sequence>